<organism evidence="1 2">
    <name type="scientific">Legionella pneumophila subsp. pascullei</name>
    <dbReference type="NCBI Taxonomy" id="91890"/>
    <lineage>
        <taxon>Bacteria</taxon>
        <taxon>Pseudomonadati</taxon>
        <taxon>Pseudomonadota</taxon>
        <taxon>Gammaproteobacteria</taxon>
        <taxon>Legionellales</taxon>
        <taxon>Legionellaceae</taxon>
        <taxon>Legionella</taxon>
    </lineage>
</organism>
<gene>
    <name evidence="1" type="ORF">NCTC12272_01713</name>
</gene>
<dbReference type="EMBL" id="LS483412">
    <property type="protein sequence ID" value="SQG90521.1"/>
    <property type="molecule type" value="Genomic_DNA"/>
</dbReference>
<proteinExistence type="predicted"/>
<evidence type="ECO:0000313" key="2">
    <source>
        <dbReference type="Proteomes" id="UP000249566"/>
    </source>
</evidence>
<dbReference type="AlphaFoldDB" id="A0AAX2IVD9"/>
<protein>
    <submittedName>
        <fullName evidence="1">Uncharacterized protein</fullName>
    </submittedName>
</protein>
<dbReference type="Proteomes" id="UP000249566">
    <property type="component" value="Chromosome 1"/>
</dbReference>
<evidence type="ECO:0000313" key="1">
    <source>
        <dbReference type="EMBL" id="SQG90521.1"/>
    </source>
</evidence>
<sequence length="61" mass="7221">MYLFEYRQVGWAAHIAQHQLDIVDVKLQLSVMRFDPNGDEHSDSVKKEVHFHSLRVDSLRK</sequence>
<name>A0AAX2IVD9_LEGPN</name>
<accession>A0AAX2IVD9</accession>
<reference evidence="1 2" key="1">
    <citation type="submission" date="2018-06" db="EMBL/GenBank/DDBJ databases">
        <authorList>
            <consortium name="Pathogen Informatics"/>
            <person name="Doyle S."/>
        </authorList>
    </citation>
    <scope>NUCLEOTIDE SEQUENCE [LARGE SCALE GENOMIC DNA]</scope>
    <source>
        <strain evidence="1 2">NCTC12272</strain>
    </source>
</reference>